<keyword evidence="4" id="KW-1185">Reference proteome</keyword>
<evidence type="ECO:0000256" key="1">
    <source>
        <dbReference type="SAM" id="Phobius"/>
    </source>
</evidence>
<feature type="transmembrane region" description="Helical" evidence="1">
    <location>
        <begin position="81"/>
        <end position="99"/>
    </location>
</feature>
<comment type="caution">
    <text evidence="3">The sequence shown here is derived from an EMBL/GenBank/DDBJ whole genome shotgun (WGS) entry which is preliminary data.</text>
</comment>
<feature type="transmembrane region" description="Helical" evidence="1">
    <location>
        <begin position="150"/>
        <end position="172"/>
    </location>
</feature>
<reference evidence="3" key="1">
    <citation type="submission" date="2022-07" db="EMBL/GenBank/DDBJ databases">
        <title>Genome Sequence of Physisporinus lineatus.</title>
        <authorList>
            <person name="Buettner E."/>
        </authorList>
    </citation>
    <scope>NUCLEOTIDE SEQUENCE</scope>
    <source>
        <strain evidence="3">VT162</strain>
    </source>
</reference>
<evidence type="ECO:0000313" key="4">
    <source>
        <dbReference type="Proteomes" id="UP001212997"/>
    </source>
</evidence>
<name>A0AAD5V7H2_9APHY</name>
<keyword evidence="1" id="KW-0812">Transmembrane</keyword>
<dbReference type="AlphaFoldDB" id="A0AAD5V7H2"/>
<gene>
    <name evidence="3" type="ORF">NLI96_g3077</name>
</gene>
<dbReference type="Pfam" id="PF20152">
    <property type="entry name" value="DUF6534"/>
    <property type="match status" value="1"/>
</dbReference>
<keyword evidence="1" id="KW-1133">Transmembrane helix</keyword>
<dbReference type="InterPro" id="IPR045339">
    <property type="entry name" value="DUF6534"/>
</dbReference>
<feature type="transmembrane region" description="Helical" evidence="1">
    <location>
        <begin position="111"/>
        <end position="130"/>
    </location>
</feature>
<feature type="transmembrane region" description="Helical" evidence="1">
    <location>
        <begin position="192"/>
        <end position="215"/>
    </location>
</feature>
<protein>
    <recommendedName>
        <fullName evidence="2">DUF6534 domain-containing protein</fullName>
    </recommendedName>
</protein>
<feature type="transmembrane region" description="Helical" evidence="1">
    <location>
        <begin position="40"/>
        <end position="61"/>
    </location>
</feature>
<dbReference type="Proteomes" id="UP001212997">
    <property type="component" value="Unassembled WGS sequence"/>
</dbReference>
<dbReference type="EMBL" id="JANAWD010000074">
    <property type="protein sequence ID" value="KAJ3488099.1"/>
    <property type="molecule type" value="Genomic_DNA"/>
</dbReference>
<evidence type="ECO:0000313" key="3">
    <source>
        <dbReference type="EMBL" id="KAJ3488099.1"/>
    </source>
</evidence>
<feature type="transmembrane region" description="Helical" evidence="1">
    <location>
        <begin position="221"/>
        <end position="242"/>
    </location>
</feature>
<dbReference type="PANTHER" id="PTHR40465:SF1">
    <property type="entry name" value="DUF6534 DOMAIN-CONTAINING PROTEIN"/>
    <property type="match status" value="1"/>
</dbReference>
<keyword evidence="1" id="KW-0472">Membrane</keyword>
<dbReference type="PANTHER" id="PTHR40465">
    <property type="entry name" value="CHROMOSOME 1, WHOLE GENOME SHOTGUN SEQUENCE"/>
    <property type="match status" value="1"/>
</dbReference>
<accession>A0AAD5V7H2</accession>
<proteinExistence type="predicted"/>
<feature type="domain" description="DUF6534" evidence="2">
    <location>
        <begin position="159"/>
        <end position="246"/>
    </location>
</feature>
<organism evidence="3 4">
    <name type="scientific">Meripilus lineatus</name>
    <dbReference type="NCBI Taxonomy" id="2056292"/>
    <lineage>
        <taxon>Eukaryota</taxon>
        <taxon>Fungi</taxon>
        <taxon>Dikarya</taxon>
        <taxon>Basidiomycota</taxon>
        <taxon>Agaricomycotina</taxon>
        <taxon>Agaricomycetes</taxon>
        <taxon>Polyporales</taxon>
        <taxon>Meripilaceae</taxon>
        <taxon>Meripilus</taxon>
    </lineage>
</organism>
<sequence length="348" mass="39048">MSTSDNNINETLGAIFFGVTSIQTKTYFTRRRKDHVFAKSLILLLWVLDLLHFVLVTEVAYWYNVRNHTNLDAFKERHWSFTAHMFVQATSDIIVRGVFAHRVWRLGERNVPTLVVTVVIALAAYVGIMITAVRIAHTDGLVELNRLSSLIYFSLATNAVADIIVSGSLFYLLRDSHQRASFKRTQTMIQSLIIYTINAGALNCICALLSLICYATMPNNFIFYVFYSVAPKLFLNSLLAMINARHLSSNPDESDPFSIPLSNTSSGGRIDFRTRSHQVRPDQELYFLPVSPQTIDIHIDTTTDRKVDDVLLQQQSNTDAAIDIKAVDTAEGGSWPAPVASNRIDAAQ</sequence>
<evidence type="ECO:0000259" key="2">
    <source>
        <dbReference type="Pfam" id="PF20152"/>
    </source>
</evidence>